<dbReference type="PANTHER" id="PTHR30537">
    <property type="entry name" value="HTH-TYPE TRANSCRIPTIONAL REGULATOR"/>
    <property type="match status" value="1"/>
</dbReference>
<dbReference type="InterPro" id="IPR058163">
    <property type="entry name" value="LysR-type_TF_proteobact-type"/>
</dbReference>
<dbReference type="PANTHER" id="PTHR30537:SF1">
    <property type="entry name" value="HTH-TYPE TRANSCRIPTIONAL REGULATOR PGRR"/>
    <property type="match status" value="1"/>
</dbReference>
<comment type="caution">
    <text evidence="2">The sequence shown here is derived from an EMBL/GenBank/DDBJ whole genome shotgun (WGS) entry which is preliminary data.</text>
</comment>
<sequence>MFRTFEEFSALNLAVDMTRGKPSSEQLDLCSAQLAGELSIAELQQGGAVDLRNYGQTLGLQDARRLGAELLGVDSTLVVAAGNSSLELMHDAMLFACLFGVPGHAPWKVGDEIAFICPVPGYDRHFAICEALGIRMIPVPLTGTGPDMDYVEALVVSDPTIKGMWCSPCYSNPTGDIYSDDTVRRLAGMPCAAPDFRLFWDDAYRFHHYDLTEHSCINLRLPTHGEHFAWLFAKAGKEQRVKVEGSLVTNSIASVRDAAMAGLGLAYLPQAYFRESLESGDLVEVLGSWRKTFEPYHLYYPSRRHASLAFSLLVDVLRHKE</sequence>
<dbReference type="InterPro" id="IPR024551">
    <property type="entry name" value="AspAT_Ic"/>
</dbReference>
<dbReference type="EMBL" id="NRST01000001">
    <property type="protein sequence ID" value="PAW58877.1"/>
    <property type="molecule type" value="Genomic_DNA"/>
</dbReference>
<dbReference type="AlphaFoldDB" id="A0A2A2PTR8"/>
<organism evidence="2 3">
    <name type="scientific">Pseudomonas moraviensis</name>
    <dbReference type="NCBI Taxonomy" id="321662"/>
    <lineage>
        <taxon>Bacteria</taxon>
        <taxon>Pseudomonadati</taxon>
        <taxon>Pseudomonadota</taxon>
        <taxon>Gammaproteobacteria</taxon>
        <taxon>Pseudomonadales</taxon>
        <taxon>Pseudomonadaceae</taxon>
        <taxon>Pseudomonas</taxon>
    </lineage>
</organism>
<dbReference type="GO" id="GO:0043565">
    <property type="term" value="F:sequence-specific DNA binding"/>
    <property type="evidence" value="ECO:0007669"/>
    <property type="project" value="TreeGrafter"/>
</dbReference>
<dbReference type="InterPro" id="IPR015422">
    <property type="entry name" value="PyrdxlP-dep_Trfase_small"/>
</dbReference>
<gene>
    <name evidence="2" type="ORF">CKQ80_27505</name>
</gene>
<dbReference type="Proteomes" id="UP000217830">
    <property type="component" value="Unassembled WGS sequence"/>
</dbReference>
<dbReference type="GO" id="GO:0006351">
    <property type="term" value="P:DNA-templated transcription"/>
    <property type="evidence" value="ECO:0007669"/>
    <property type="project" value="TreeGrafter"/>
</dbReference>
<dbReference type="Pfam" id="PF12897">
    <property type="entry name" value="Asp_aminotransf"/>
    <property type="match status" value="1"/>
</dbReference>
<evidence type="ECO:0000313" key="2">
    <source>
        <dbReference type="EMBL" id="PAW58877.1"/>
    </source>
</evidence>
<dbReference type="SUPFAM" id="SSF53383">
    <property type="entry name" value="PLP-dependent transferases"/>
    <property type="match status" value="1"/>
</dbReference>
<comment type="similarity">
    <text evidence="1">Belongs to the LysR transcriptional regulatory family.</text>
</comment>
<dbReference type="InterPro" id="IPR015424">
    <property type="entry name" value="PyrdxlP-dep_Trfase"/>
</dbReference>
<dbReference type="GO" id="GO:0003700">
    <property type="term" value="F:DNA-binding transcription factor activity"/>
    <property type="evidence" value="ECO:0007669"/>
    <property type="project" value="TreeGrafter"/>
</dbReference>
<dbReference type="GO" id="GO:0004069">
    <property type="term" value="F:L-aspartate:2-oxoglutarate aminotransferase activity"/>
    <property type="evidence" value="ECO:0007669"/>
    <property type="project" value="InterPro"/>
</dbReference>
<accession>A0A2A2PTR8</accession>
<proteinExistence type="inferred from homology"/>
<evidence type="ECO:0000256" key="1">
    <source>
        <dbReference type="ARBA" id="ARBA00009437"/>
    </source>
</evidence>
<keyword evidence="3" id="KW-1185">Reference proteome</keyword>
<dbReference type="Gene3D" id="3.90.1150.10">
    <property type="entry name" value="Aspartate Aminotransferase, domain 1"/>
    <property type="match status" value="1"/>
</dbReference>
<name>A0A2A2PTR8_9PSED</name>
<protein>
    <submittedName>
        <fullName evidence="2">Uncharacterized protein</fullName>
    </submittedName>
</protein>
<evidence type="ECO:0000313" key="3">
    <source>
        <dbReference type="Proteomes" id="UP000217830"/>
    </source>
</evidence>
<dbReference type="Gene3D" id="3.40.190.10">
    <property type="entry name" value="Periplasmic binding protein-like II"/>
    <property type="match status" value="2"/>
</dbReference>
<reference evidence="2 3" key="1">
    <citation type="submission" date="2017-08" db="EMBL/GenBank/DDBJ databases">
        <title>Draft Genome Sequence of Pseudomonas moraviensis TYU6, isolated from Taxus cuspidata by using PacBio Single-Molecule Real-Time Technology.</title>
        <authorList>
            <person name="Baek K.-H."/>
            <person name="Mishra A.K."/>
        </authorList>
    </citation>
    <scope>NUCLEOTIDE SEQUENCE [LARGE SCALE GENOMIC DNA]</scope>
    <source>
        <strain evidence="2 3">TYU6</strain>
    </source>
</reference>